<evidence type="ECO:0008006" key="4">
    <source>
        <dbReference type="Google" id="ProtNLM"/>
    </source>
</evidence>
<dbReference type="PANTHER" id="PTHR30590">
    <property type="entry name" value="INNER MEMBRANE PROTEIN"/>
    <property type="match status" value="1"/>
</dbReference>
<reference evidence="2 3" key="1">
    <citation type="journal article" date="2013" name="Genome Announc.">
        <title>Genome Sequence of Staphylococcus massiliensis Strain S46, Isolated from the Surface of Healthy Human Skin.</title>
        <authorList>
            <person name="Srivastav R."/>
            <person name="Singh A."/>
            <person name="Jangir P.K."/>
            <person name="Kumari C."/>
            <person name="Muduli S."/>
            <person name="Sharma R."/>
        </authorList>
    </citation>
    <scope>NUCLEOTIDE SEQUENCE [LARGE SCALE GENOMIC DNA]</scope>
    <source>
        <strain evidence="2 3">S46</strain>
    </source>
</reference>
<keyword evidence="1" id="KW-0472">Membrane</keyword>
<dbReference type="AlphaFoldDB" id="K9APW6"/>
<dbReference type="RefSeq" id="WP_009383490.1">
    <property type="nucleotide sequence ID" value="NZ_AMSQ01000008.1"/>
</dbReference>
<name>K9APW6_9STAP</name>
<feature type="transmembrane region" description="Helical" evidence="1">
    <location>
        <begin position="51"/>
        <end position="79"/>
    </location>
</feature>
<keyword evidence="3" id="KW-1185">Reference proteome</keyword>
<protein>
    <recommendedName>
        <fullName evidence="4">Heparan-alpha-glucosaminide N-acetyltransferase catalytic domain-containing protein</fullName>
    </recommendedName>
</protein>
<gene>
    <name evidence="2" type="ORF">C273_06388</name>
</gene>
<comment type="caution">
    <text evidence="2">The sequence shown here is derived from an EMBL/GenBank/DDBJ whole genome shotgun (WGS) entry which is preliminary data.</text>
</comment>
<dbReference type="Proteomes" id="UP000009885">
    <property type="component" value="Unassembled WGS sequence"/>
</dbReference>
<keyword evidence="1" id="KW-1133">Transmembrane helix</keyword>
<evidence type="ECO:0000256" key="1">
    <source>
        <dbReference type="SAM" id="Phobius"/>
    </source>
</evidence>
<accession>K9APW6</accession>
<sequence>MSTQKKERIFELDALRGISLFGILLMNILNFSFPYKNVDLTHFLSLSDQHLFSVISVLVISSFYPIFSFLFGCGMVLMLKRDEVRGLKGFCRGSRVKRIINRLM</sequence>
<dbReference type="PANTHER" id="PTHR30590:SF2">
    <property type="entry name" value="INNER MEMBRANE PROTEIN"/>
    <property type="match status" value="1"/>
</dbReference>
<dbReference type="EMBL" id="AMSQ01000008">
    <property type="protein sequence ID" value="EKU48066.1"/>
    <property type="molecule type" value="Genomic_DNA"/>
</dbReference>
<organism evidence="2 3">
    <name type="scientific">Staphylococcus massiliensis S46</name>
    <dbReference type="NCBI Taxonomy" id="1229783"/>
    <lineage>
        <taxon>Bacteria</taxon>
        <taxon>Bacillati</taxon>
        <taxon>Bacillota</taxon>
        <taxon>Bacilli</taxon>
        <taxon>Bacillales</taxon>
        <taxon>Staphylococcaceae</taxon>
        <taxon>Staphylococcus</taxon>
    </lineage>
</organism>
<evidence type="ECO:0000313" key="2">
    <source>
        <dbReference type="EMBL" id="EKU48066.1"/>
    </source>
</evidence>
<dbReference type="eggNOG" id="COG2311">
    <property type="taxonomic scope" value="Bacteria"/>
</dbReference>
<dbReference type="OrthoDB" id="9807744at2"/>
<proteinExistence type="predicted"/>
<evidence type="ECO:0000313" key="3">
    <source>
        <dbReference type="Proteomes" id="UP000009885"/>
    </source>
</evidence>
<dbReference type="InterPro" id="IPR052529">
    <property type="entry name" value="Bact_Transport_Assoc"/>
</dbReference>
<dbReference type="STRING" id="1229783.C273_06388"/>
<feature type="transmembrane region" description="Helical" evidence="1">
    <location>
        <begin position="12"/>
        <end position="31"/>
    </location>
</feature>
<keyword evidence="1" id="KW-0812">Transmembrane</keyword>